<dbReference type="SUPFAM" id="SSF55729">
    <property type="entry name" value="Acyl-CoA N-acyltransferases (Nat)"/>
    <property type="match status" value="1"/>
</dbReference>
<protein>
    <submittedName>
        <fullName evidence="4">GNAT superfamily N-acetyltransferase</fullName>
    </submittedName>
</protein>
<dbReference type="RefSeq" id="WP_307242388.1">
    <property type="nucleotide sequence ID" value="NZ_JAUSUZ010000001.1"/>
</dbReference>
<evidence type="ECO:0000313" key="4">
    <source>
        <dbReference type="EMBL" id="MDQ0368001.1"/>
    </source>
</evidence>
<dbReference type="InterPro" id="IPR050832">
    <property type="entry name" value="Bact_Acetyltransf"/>
</dbReference>
<keyword evidence="1" id="KW-0808">Transferase</keyword>
<evidence type="ECO:0000256" key="2">
    <source>
        <dbReference type="ARBA" id="ARBA00023315"/>
    </source>
</evidence>
<dbReference type="AlphaFoldDB" id="A0AAE3W1V4"/>
<dbReference type="PANTHER" id="PTHR43877">
    <property type="entry name" value="AMINOALKYLPHOSPHONATE N-ACETYLTRANSFERASE-RELATED-RELATED"/>
    <property type="match status" value="1"/>
</dbReference>
<dbReference type="Pfam" id="PF00583">
    <property type="entry name" value="Acetyltransf_1"/>
    <property type="match status" value="1"/>
</dbReference>
<dbReference type="PROSITE" id="PS51186">
    <property type="entry name" value="GNAT"/>
    <property type="match status" value="1"/>
</dbReference>
<dbReference type="InterPro" id="IPR016181">
    <property type="entry name" value="Acyl_CoA_acyltransferase"/>
</dbReference>
<dbReference type="PANTHER" id="PTHR43877:SF1">
    <property type="entry name" value="ACETYLTRANSFERASE"/>
    <property type="match status" value="1"/>
</dbReference>
<comment type="caution">
    <text evidence="4">The sequence shown here is derived from an EMBL/GenBank/DDBJ whole genome shotgun (WGS) entry which is preliminary data.</text>
</comment>
<evidence type="ECO:0000259" key="3">
    <source>
        <dbReference type="PROSITE" id="PS51186"/>
    </source>
</evidence>
<dbReference type="Proteomes" id="UP001240236">
    <property type="component" value="Unassembled WGS sequence"/>
</dbReference>
<evidence type="ECO:0000256" key="1">
    <source>
        <dbReference type="ARBA" id="ARBA00022679"/>
    </source>
</evidence>
<dbReference type="Gene3D" id="3.40.630.30">
    <property type="match status" value="1"/>
</dbReference>
<sequence>MNGSSTPRPRRATLDDVRSVVYLLELMHDENATARDTGPEDAALLAEILAQTGRELLVIEDPDGRVAGTVDVVITRNLSRNRSPWAIVENLVVRPEERGRGYGRALMEEAARIATAAGCYKIQLVSNNARREAHGLYRSLGFNADVSGFRRYLSPVRHY</sequence>
<accession>A0AAE3W1V4</accession>
<keyword evidence="5" id="KW-1185">Reference proteome</keyword>
<proteinExistence type="predicted"/>
<keyword evidence="2" id="KW-0012">Acyltransferase</keyword>
<dbReference type="EMBL" id="JAUSUZ010000001">
    <property type="protein sequence ID" value="MDQ0368001.1"/>
    <property type="molecule type" value="Genomic_DNA"/>
</dbReference>
<evidence type="ECO:0000313" key="5">
    <source>
        <dbReference type="Proteomes" id="UP001240236"/>
    </source>
</evidence>
<feature type="domain" description="N-acetyltransferase" evidence="3">
    <location>
        <begin position="15"/>
        <end position="159"/>
    </location>
</feature>
<dbReference type="CDD" id="cd04301">
    <property type="entry name" value="NAT_SF"/>
    <property type="match status" value="1"/>
</dbReference>
<organism evidence="4 5">
    <name type="scientific">Catenuloplanes indicus</name>
    <dbReference type="NCBI Taxonomy" id="137267"/>
    <lineage>
        <taxon>Bacteria</taxon>
        <taxon>Bacillati</taxon>
        <taxon>Actinomycetota</taxon>
        <taxon>Actinomycetes</taxon>
        <taxon>Micromonosporales</taxon>
        <taxon>Micromonosporaceae</taxon>
        <taxon>Catenuloplanes</taxon>
    </lineage>
</organism>
<reference evidence="4 5" key="1">
    <citation type="submission" date="2023-07" db="EMBL/GenBank/DDBJ databases">
        <title>Sequencing the genomes of 1000 actinobacteria strains.</title>
        <authorList>
            <person name="Klenk H.-P."/>
        </authorList>
    </citation>
    <scope>NUCLEOTIDE SEQUENCE [LARGE SCALE GENOMIC DNA]</scope>
    <source>
        <strain evidence="4 5">DSM 44709</strain>
    </source>
</reference>
<dbReference type="GO" id="GO:0016747">
    <property type="term" value="F:acyltransferase activity, transferring groups other than amino-acyl groups"/>
    <property type="evidence" value="ECO:0007669"/>
    <property type="project" value="InterPro"/>
</dbReference>
<dbReference type="InterPro" id="IPR000182">
    <property type="entry name" value="GNAT_dom"/>
</dbReference>
<name>A0AAE3W1V4_9ACTN</name>
<gene>
    <name evidence="4" type="ORF">J2S42_004670</name>
</gene>